<accession>A0A9P0HZL1</accession>
<keyword evidence="8 9" id="KW-0009">Actin-binding</keyword>
<dbReference type="GO" id="GO:0005886">
    <property type="term" value="C:plasma membrane"/>
    <property type="evidence" value="ECO:0007669"/>
    <property type="project" value="UniProtKB-SubCell"/>
</dbReference>
<evidence type="ECO:0000256" key="7">
    <source>
        <dbReference type="ARBA" id="ARBA00023175"/>
    </source>
</evidence>
<dbReference type="Pfam" id="PF00612">
    <property type="entry name" value="IQ"/>
    <property type="match status" value="1"/>
</dbReference>
<dbReference type="PROSITE" id="PS50096">
    <property type="entry name" value="IQ"/>
    <property type="match status" value="1"/>
</dbReference>
<evidence type="ECO:0008006" key="14">
    <source>
        <dbReference type="Google" id="ProtNLM"/>
    </source>
</evidence>
<feature type="region of interest" description="Actin-binding" evidence="9">
    <location>
        <begin position="608"/>
        <end position="630"/>
    </location>
</feature>
<evidence type="ECO:0000256" key="6">
    <source>
        <dbReference type="ARBA" id="ARBA00023123"/>
    </source>
</evidence>
<dbReference type="GO" id="GO:0016459">
    <property type="term" value="C:myosin complex"/>
    <property type="evidence" value="ECO:0007669"/>
    <property type="project" value="UniProtKB-KW"/>
</dbReference>
<dbReference type="InterPro" id="IPR027417">
    <property type="entry name" value="P-loop_NTPase"/>
</dbReference>
<dbReference type="CDD" id="cd23767">
    <property type="entry name" value="IQCD"/>
    <property type="match status" value="1"/>
</dbReference>
<evidence type="ECO:0000256" key="5">
    <source>
        <dbReference type="ARBA" id="ARBA00023121"/>
    </source>
</evidence>
<dbReference type="GO" id="GO:0005938">
    <property type="term" value="C:cell cortex"/>
    <property type="evidence" value="ECO:0007669"/>
    <property type="project" value="UniProtKB-ARBA"/>
</dbReference>
<evidence type="ECO:0000259" key="10">
    <source>
        <dbReference type="PROSITE" id="PS51456"/>
    </source>
</evidence>
<dbReference type="InterPro" id="IPR001609">
    <property type="entry name" value="Myosin_head_motor_dom-like"/>
</dbReference>
<dbReference type="Proteomes" id="UP001153321">
    <property type="component" value="Chromosome 17"/>
</dbReference>
<evidence type="ECO:0000256" key="2">
    <source>
        <dbReference type="ARBA" id="ARBA00008314"/>
    </source>
</evidence>
<keyword evidence="5" id="KW-0446">Lipid-binding</keyword>
<dbReference type="PROSITE" id="PS51757">
    <property type="entry name" value="TH1"/>
    <property type="match status" value="1"/>
</dbReference>
<evidence type="ECO:0000256" key="1">
    <source>
        <dbReference type="ARBA" id="ARBA00004413"/>
    </source>
</evidence>
<dbReference type="GO" id="GO:0000146">
    <property type="term" value="F:microfilament motor activity"/>
    <property type="evidence" value="ECO:0007669"/>
    <property type="project" value="TreeGrafter"/>
</dbReference>
<reference evidence="12" key="1">
    <citation type="submission" date="2022-02" db="EMBL/GenBank/DDBJ databases">
        <authorList>
            <person name="King R."/>
        </authorList>
    </citation>
    <scope>NUCLEOTIDE SEQUENCE</scope>
</reference>
<dbReference type="FunFam" id="1.10.10.820:FF:000001">
    <property type="entry name" value="Myosin heavy chain"/>
    <property type="match status" value="1"/>
</dbReference>
<dbReference type="GO" id="GO:0007368">
    <property type="term" value="P:determination of left/right symmetry"/>
    <property type="evidence" value="ECO:0007669"/>
    <property type="project" value="UniProtKB-ARBA"/>
</dbReference>
<organism evidence="12 13">
    <name type="scientific">Spodoptera littoralis</name>
    <name type="common">Egyptian cotton leafworm</name>
    <dbReference type="NCBI Taxonomy" id="7109"/>
    <lineage>
        <taxon>Eukaryota</taxon>
        <taxon>Metazoa</taxon>
        <taxon>Ecdysozoa</taxon>
        <taxon>Arthropoda</taxon>
        <taxon>Hexapoda</taxon>
        <taxon>Insecta</taxon>
        <taxon>Pterygota</taxon>
        <taxon>Neoptera</taxon>
        <taxon>Endopterygota</taxon>
        <taxon>Lepidoptera</taxon>
        <taxon>Glossata</taxon>
        <taxon>Ditrysia</taxon>
        <taxon>Noctuoidea</taxon>
        <taxon>Noctuidae</taxon>
        <taxon>Amphipyrinae</taxon>
        <taxon>Spodoptera</taxon>
    </lineage>
</organism>
<proteinExistence type="inferred from homology"/>
<dbReference type="FunFam" id="1.20.58.530:FF:000004">
    <property type="entry name" value="Unconventional myosin ID"/>
    <property type="match status" value="1"/>
</dbReference>
<evidence type="ECO:0000313" key="13">
    <source>
        <dbReference type="Proteomes" id="UP001153321"/>
    </source>
</evidence>
<dbReference type="PANTHER" id="PTHR13140:SF679">
    <property type="entry name" value="UNCONVENTIONAL MYOSIN IC"/>
    <property type="match status" value="1"/>
</dbReference>
<evidence type="ECO:0000256" key="8">
    <source>
        <dbReference type="ARBA" id="ARBA00023203"/>
    </source>
</evidence>
<dbReference type="Gene3D" id="1.20.58.530">
    <property type="match status" value="1"/>
</dbReference>
<keyword evidence="7 9" id="KW-0505">Motor protein</keyword>
<dbReference type="GO" id="GO:0051015">
    <property type="term" value="F:actin filament binding"/>
    <property type="evidence" value="ECO:0007669"/>
    <property type="project" value="TreeGrafter"/>
</dbReference>
<dbReference type="CDD" id="cd01378">
    <property type="entry name" value="MYSc_Myo1"/>
    <property type="match status" value="1"/>
</dbReference>
<dbReference type="Gene3D" id="1.20.5.190">
    <property type="match status" value="1"/>
</dbReference>
<dbReference type="GO" id="GO:0005546">
    <property type="term" value="F:phosphatidylinositol-4,5-bisphosphate binding"/>
    <property type="evidence" value="ECO:0007669"/>
    <property type="project" value="UniProtKB-ARBA"/>
</dbReference>
<feature type="domain" description="Myosin motor" evidence="10">
    <location>
        <begin position="77"/>
        <end position="743"/>
    </location>
</feature>
<dbReference type="InterPro" id="IPR036961">
    <property type="entry name" value="Kinesin_motor_dom_sf"/>
</dbReference>
<dbReference type="InterPro" id="IPR036072">
    <property type="entry name" value="MYSc_Myo1"/>
</dbReference>
<dbReference type="GO" id="GO:0007015">
    <property type="term" value="P:actin filament organization"/>
    <property type="evidence" value="ECO:0007669"/>
    <property type="project" value="TreeGrafter"/>
</dbReference>
<comment type="similarity">
    <text evidence="2 9">Belongs to the TRAFAC class myosin-kinesin ATPase superfamily. Myosin family.</text>
</comment>
<dbReference type="PRINTS" id="PR00193">
    <property type="entry name" value="MYOSINHEAVY"/>
</dbReference>
<dbReference type="AlphaFoldDB" id="A0A9P0HZL1"/>
<dbReference type="SUPFAM" id="SSF52540">
    <property type="entry name" value="P-loop containing nucleoside triphosphate hydrolases"/>
    <property type="match status" value="1"/>
</dbReference>
<dbReference type="InterPro" id="IPR000048">
    <property type="entry name" value="IQ_motif_EF-hand-BS"/>
</dbReference>
<feature type="binding site" evidence="9">
    <location>
        <begin position="143"/>
        <end position="150"/>
    </location>
    <ligand>
        <name>ATP</name>
        <dbReference type="ChEBI" id="CHEBI:30616"/>
    </ligand>
</feature>
<dbReference type="GO" id="GO:0006897">
    <property type="term" value="P:endocytosis"/>
    <property type="evidence" value="ECO:0007669"/>
    <property type="project" value="TreeGrafter"/>
</dbReference>
<evidence type="ECO:0000259" key="11">
    <source>
        <dbReference type="PROSITE" id="PS51757"/>
    </source>
</evidence>
<dbReference type="GO" id="GO:0005902">
    <property type="term" value="C:microvillus"/>
    <property type="evidence" value="ECO:0007669"/>
    <property type="project" value="TreeGrafter"/>
</dbReference>
<protein>
    <recommendedName>
        <fullName evidence="14">Myosin-IB</fullName>
    </recommendedName>
</protein>
<evidence type="ECO:0000313" key="12">
    <source>
        <dbReference type="EMBL" id="CAH1638394.1"/>
    </source>
</evidence>
<dbReference type="GO" id="GO:0005524">
    <property type="term" value="F:ATP binding"/>
    <property type="evidence" value="ECO:0007669"/>
    <property type="project" value="UniProtKB-UniRule"/>
</dbReference>
<comment type="subcellular location">
    <subcellularLocation>
        <location evidence="1">Cell membrane</location>
        <topology evidence="1">Peripheral membrane protein</topology>
        <orientation evidence="1">Cytoplasmic side</orientation>
    </subcellularLocation>
</comment>
<dbReference type="GO" id="GO:0048803">
    <property type="term" value="P:imaginal disc-derived male genitalia morphogenesis"/>
    <property type="evidence" value="ECO:0007669"/>
    <property type="project" value="UniProtKB-ARBA"/>
</dbReference>
<evidence type="ECO:0000256" key="9">
    <source>
        <dbReference type="PROSITE-ProRule" id="PRU00782"/>
    </source>
</evidence>
<feature type="domain" description="TH1" evidence="11">
    <location>
        <begin position="847"/>
        <end position="1032"/>
    </location>
</feature>
<dbReference type="PANTHER" id="PTHR13140">
    <property type="entry name" value="MYOSIN"/>
    <property type="match status" value="1"/>
</dbReference>
<dbReference type="Gene3D" id="1.10.10.820">
    <property type="match status" value="1"/>
</dbReference>
<keyword evidence="13" id="KW-1185">Reference proteome</keyword>
<gene>
    <name evidence="12" type="ORF">SPLIT_LOCUS3752</name>
</gene>
<dbReference type="Pfam" id="PF00063">
    <property type="entry name" value="Myosin_head"/>
    <property type="match status" value="1"/>
</dbReference>
<dbReference type="EMBL" id="LR824548">
    <property type="protein sequence ID" value="CAH1638394.1"/>
    <property type="molecule type" value="Genomic_DNA"/>
</dbReference>
<dbReference type="Gene3D" id="3.40.850.10">
    <property type="entry name" value="Kinesin motor domain"/>
    <property type="match status" value="2"/>
</dbReference>
<dbReference type="PROSITE" id="PS51456">
    <property type="entry name" value="MYOSIN_MOTOR"/>
    <property type="match status" value="1"/>
</dbReference>
<dbReference type="Gene3D" id="1.20.120.720">
    <property type="entry name" value="Myosin VI head, motor domain, U50 subdomain"/>
    <property type="match status" value="1"/>
</dbReference>
<dbReference type="InterPro" id="IPR010926">
    <property type="entry name" value="Myosin_TH1"/>
</dbReference>
<keyword evidence="4 9" id="KW-0067">ATP-binding</keyword>
<keyword evidence="3 9" id="KW-0547">Nucleotide-binding</keyword>
<evidence type="ECO:0000256" key="4">
    <source>
        <dbReference type="ARBA" id="ARBA00022840"/>
    </source>
</evidence>
<keyword evidence="6 9" id="KW-0518">Myosin</keyword>
<evidence type="ECO:0000256" key="3">
    <source>
        <dbReference type="ARBA" id="ARBA00022741"/>
    </source>
</evidence>
<dbReference type="SMART" id="SM00015">
    <property type="entry name" value="IQ"/>
    <property type="match status" value="3"/>
</dbReference>
<sequence length="1032" mass="118066">MSESVNVVDQVAADTQVSVHVVQEPEPNSGVELKRDLLQVVADHEQAAMLKNMNELLRPVSVSGMMEHALVHRERVGVQDFVLLEDFRSEAAFIDNLRKRFNENIIYTYIGNVLISVNPFAIADNAYRSLVYEHREQCILISGESGSGKTEASKKVLEYIAARTNHLRNVETVKDKLLQTNPLLEAFGNAKTHRNDNSSRFGKYMDVQFNYEGAPEGGHILNYLLEKSRVVSQMSGERNFHIFYQLLAGADQDLLRQLKLQGRPEAYKYTTDAGAQGNQRNQDAEQFRTVQAAMKVIEINQAEQNEIFEIVASVLHLGNAKFVQNDKGYAEILSHDANSNNVAELLKVDSTKLREVLTSRTISARGDVVCTPLDLEQAQYARDALAKAIYDKHFSWLVSRLNASLAPKDKDSQSSVIGILDIYGFEIFPKNSFEQFCINFCNEKLQQLFIQLTLKQEQEEYLREGIEWEPVEYFNNIVICDLIEARHTGIIAILDDECLRPGDATDLSLLEKLTQNLEPHPHYKSHRRSDIKTQKIMGRDEFCLVHYAGEVTYNVSTFLEKNNDLLFRDIQSLMATSGNTIVASCFKDINLASKKRPETAITQFKNSLNELIKILSSKEPSYIRCIKPNDFKAPMQFDDKLVSHQVKYLGLMENLRVRRAGFAYRRTYEAFLESTKIFIRFPKTLFETEDAYQIKKNDIATIIQSRWRGYWQRKQYLKMKQAAIVIQKWVRRFLAQRLLARRKKAAMVIRAFIKGFITRNGPETPENRRFLGIAKVHWLKRLATQLPTKILDLSWPPCPATCQEASKELHRLHRAHLARKYRLALTPQAKKQFELKVLAEKMFKGKKNSYQASIGERFQDDRLTSEHQTLRNTFMASPSWPTGEQLIYSCEAVKYDRRGYKPRERALLASDKALYVLDAAGRKTYKLKHRLPLDKLRVVVTNETDTLVLIKIPQELKKDKGDLIISVSHLIEALTIVTDYTKKPELIEIVDTRTIAHNLVNGKQGGTIEVQNGPQANIHRAKSGNLLVIATP</sequence>
<dbReference type="SMART" id="SM00242">
    <property type="entry name" value="MYSc"/>
    <property type="match status" value="1"/>
</dbReference>
<dbReference type="GO" id="GO:0030048">
    <property type="term" value="P:actin filament-based movement"/>
    <property type="evidence" value="ECO:0007669"/>
    <property type="project" value="TreeGrafter"/>
</dbReference>
<dbReference type="Pfam" id="PF06017">
    <property type="entry name" value="Myosin_TH1"/>
    <property type="match status" value="1"/>
</dbReference>
<name>A0A9P0HZL1_SPOLI</name>
<dbReference type="GO" id="GO:0007498">
    <property type="term" value="P:mesoderm development"/>
    <property type="evidence" value="ECO:0007669"/>
    <property type="project" value="UniProtKB-ARBA"/>
</dbReference>